<sequence length="279" mass="30246">MTDRRLTPANARVALAGFAGEGQRIVLPEPATVTVPVADLRAAPGGARERQLLWGDRFDVLERRAGWAFGVSRKDGYVGYVAERDLGAEVVPDYLISARATHLYPTDDMKSEAVTSLSFGSRVRVVDERRKFMEIEGGLFVPKPHLRPLARPFSDPVTVAQLFFGTPYLWGGNSAFGIDCSGTVQAALLACGIDCPGDSDLQQALGAQVAEGESYQRGDLLFWKGHVAICVDDEVMLHANAHHMAVAYEPIGRAIARIAAQGDGPVIAHRRLEITPRRG</sequence>
<dbReference type="KEGG" id="cid:P73_0528"/>
<dbReference type="EMBL" id="CP004393">
    <property type="protein sequence ID" value="AJE45243.1"/>
    <property type="molecule type" value="Genomic_DNA"/>
</dbReference>
<dbReference type="STRING" id="1208324.P73_0528"/>
<proteinExistence type="inferred from homology"/>
<evidence type="ECO:0000256" key="4">
    <source>
        <dbReference type="ARBA" id="ARBA00022807"/>
    </source>
</evidence>
<dbReference type="InterPro" id="IPR041382">
    <property type="entry name" value="SH3_16"/>
</dbReference>
<dbReference type="HOGENOM" id="CLU_016043_13_3_5"/>
<organism evidence="6 7">
    <name type="scientific">Celeribacter indicus</name>
    <dbReference type="NCBI Taxonomy" id="1208324"/>
    <lineage>
        <taxon>Bacteria</taxon>
        <taxon>Pseudomonadati</taxon>
        <taxon>Pseudomonadota</taxon>
        <taxon>Alphaproteobacteria</taxon>
        <taxon>Rhodobacterales</taxon>
        <taxon>Roseobacteraceae</taxon>
        <taxon>Celeribacter</taxon>
    </lineage>
</organism>
<dbReference type="GO" id="GO:0006508">
    <property type="term" value="P:proteolysis"/>
    <property type="evidence" value="ECO:0007669"/>
    <property type="project" value="UniProtKB-KW"/>
</dbReference>
<dbReference type="SUPFAM" id="SSF54001">
    <property type="entry name" value="Cysteine proteinases"/>
    <property type="match status" value="1"/>
</dbReference>
<evidence type="ECO:0000313" key="6">
    <source>
        <dbReference type="EMBL" id="AJE45243.1"/>
    </source>
</evidence>
<dbReference type="AlphaFoldDB" id="A0A0B5DNT5"/>
<dbReference type="Pfam" id="PF00877">
    <property type="entry name" value="NLPC_P60"/>
    <property type="match status" value="1"/>
</dbReference>
<dbReference type="PANTHER" id="PTHR47359">
    <property type="entry name" value="PEPTIDOGLYCAN DL-ENDOPEPTIDASE CWLO"/>
    <property type="match status" value="1"/>
</dbReference>
<evidence type="ECO:0000256" key="2">
    <source>
        <dbReference type="ARBA" id="ARBA00022670"/>
    </source>
</evidence>
<comment type="similarity">
    <text evidence="1">Belongs to the peptidase C40 family.</text>
</comment>
<dbReference type="Pfam" id="PF18348">
    <property type="entry name" value="SH3_16"/>
    <property type="match status" value="1"/>
</dbReference>
<accession>A0A0B5DNT5</accession>
<dbReference type="Gene3D" id="3.90.1720.10">
    <property type="entry name" value="endopeptidase domain like (from Nostoc punctiforme)"/>
    <property type="match status" value="1"/>
</dbReference>
<dbReference type="InterPro" id="IPR038765">
    <property type="entry name" value="Papain-like_cys_pep_sf"/>
</dbReference>
<gene>
    <name evidence="6" type="ORF">P73_0528</name>
</gene>
<evidence type="ECO:0000256" key="1">
    <source>
        <dbReference type="ARBA" id="ARBA00007074"/>
    </source>
</evidence>
<dbReference type="PANTHER" id="PTHR47359:SF3">
    <property type="entry name" value="NLP_P60 DOMAIN-CONTAINING PROTEIN-RELATED"/>
    <property type="match status" value="1"/>
</dbReference>
<protein>
    <submittedName>
        <fullName evidence="6">NlpC/P60 domain-containing protein</fullName>
    </submittedName>
</protein>
<keyword evidence="2" id="KW-0645">Protease</keyword>
<dbReference type="PROSITE" id="PS51935">
    <property type="entry name" value="NLPC_P60"/>
    <property type="match status" value="1"/>
</dbReference>
<dbReference type="Gene3D" id="2.30.30.40">
    <property type="entry name" value="SH3 Domains"/>
    <property type="match status" value="1"/>
</dbReference>
<feature type="domain" description="NlpC/P60" evidence="5">
    <location>
        <begin position="150"/>
        <end position="273"/>
    </location>
</feature>
<name>A0A0B5DNT5_9RHOB</name>
<reference evidence="6 7" key="1">
    <citation type="journal article" date="2014" name="Int. J. Syst. Evol. Microbiol.">
        <title>Celeribacter indicus sp. nov., a polycyclic aromatic hydrocarbon-degrading bacterium from deep-sea sediment and reclassification of Huaishuia halophila as Celeribacter halophilus comb. nov.</title>
        <authorList>
            <person name="Lai Q."/>
            <person name="Cao J."/>
            <person name="Yuan J."/>
            <person name="Li F."/>
            <person name="Shao Z."/>
        </authorList>
    </citation>
    <scope>NUCLEOTIDE SEQUENCE [LARGE SCALE GENOMIC DNA]</scope>
    <source>
        <strain evidence="6">P73</strain>
    </source>
</reference>
<keyword evidence="7" id="KW-1185">Reference proteome</keyword>
<dbReference type="Proteomes" id="UP000031521">
    <property type="component" value="Chromosome"/>
</dbReference>
<evidence type="ECO:0000313" key="7">
    <source>
        <dbReference type="Proteomes" id="UP000031521"/>
    </source>
</evidence>
<evidence type="ECO:0000259" key="5">
    <source>
        <dbReference type="PROSITE" id="PS51935"/>
    </source>
</evidence>
<dbReference type="InterPro" id="IPR000064">
    <property type="entry name" value="NLP_P60_dom"/>
</dbReference>
<keyword evidence="3" id="KW-0378">Hydrolase</keyword>
<evidence type="ECO:0000256" key="3">
    <source>
        <dbReference type="ARBA" id="ARBA00022801"/>
    </source>
</evidence>
<dbReference type="OrthoDB" id="9813368at2"/>
<dbReference type="RefSeq" id="WP_043868337.1">
    <property type="nucleotide sequence ID" value="NZ_CP004393.1"/>
</dbReference>
<dbReference type="InterPro" id="IPR051794">
    <property type="entry name" value="PG_Endopeptidase_C40"/>
</dbReference>
<keyword evidence="4" id="KW-0788">Thiol protease</keyword>
<dbReference type="GO" id="GO:0008234">
    <property type="term" value="F:cysteine-type peptidase activity"/>
    <property type="evidence" value="ECO:0007669"/>
    <property type="project" value="UniProtKB-KW"/>
</dbReference>